<sequence length="316" mass="33314">MSHSATPARALRPDGAPPRSGSRPTVRSAVRAVDLTKTYGSGPATVHALDGVSLDLAAGHLTAIMGASGSGKSTLLHCLTGLDSPTSGTVWIGDTDITSLSDDDLTRLRRDRIGFVFQSFNLMPTLTAERNILLPLKLSRRRVDQEWFDRVTGMLGITERLSHRPSELSGGQQQRVAVARALITRPDVIVADEPTGALDSAASDSLLTFLRNCVEDLGQTVVMVTHDHHAAEYADRVVTLRDGRTSEDHWVSLRAGVLAEDGSTRPDGSGATHGWRDAGCPAGRDAAGLDAPDASAQDASSPSAQGAADRNAGVAR</sequence>
<feature type="domain" description="ABC transporter" evidence="5">
    <location>
        <begin position="30"/>
        <end position="267"/>
    </location>
</feature>
<dbReference type="InterPro" id="IPR003593">
    <property type="entry name" value="AAA+_ATPase"/>
</dbReference>
<dbReference type="SMART" id="SM00382">
    <property type="entry name" value="AAA"/>
    <property type="match status" value="1"/>
</dbReference>
<dbReference type="CDD" id="cd03255">
    <property type="entry name" value="ABC_MJ0796_LolCDE_FtsE"/>
    <property type="match status" value="1"/>
</dbReference>
<dbReference type="FunFam" id="3.40.50.300:FF:000032">
    <property type="entry name" value="Export ABC transporter ATP-binding protein"/>
    <property type="match status" value="1"/>
</dbReference>
<dbReference type="InterPro" id="IPR003439">
    <property type="entry name" value="ABC_transporter-like_ATP-bd"/>
</dbReference>
<keyword evidence="3 6" id="KW-0067">ATP-binding</keyword>
<evidence type="ECO:0000256" key="3">
    <source>
        <dbReference type="ARBA" id="ARBA00022840"/>
    </source>
</evidence>
<evidence type="ECO:0000313" key="7">
    <source>
        <dbReference type="Proteomes" id="UP000285875"/>
    </source>
</evidence>
<accession>A0A3T0S1B8</accession>
<dbReference type="Gene3D" id="3.40.50.300">
    <property type="entry name" value="P-loop containing nucleotide triphosphate hydrolases"/>
    <property type="match status" value="1"/>
</dbReference>
<evidence type="ECO:0000256" key="4">
    <source>
        <dbReference type="SAM" id="MobiDB-lite"/>
    </source>
</evidence>
<evidence type="ECO:0000256" key="1">
    <source>
        <dbReference type="ARBA" id="ARBA00022448"/>
    </source>
</evidence>
<keyword evidence="1" id="KW-0813">Transport</keyword>
<evidence type="ECO:0000313" key="6">
    <source>
        <dbReference type="EMBL" id="AZZ40132.1"/>
    </source>
</evidence>
<dbReference type="KEGG" id="aji:C0Z10_10650"/>
<name>A0A3T0S1B8_9ACTN</name>
<dbReference type="InterPro" id="IPR027417">
    <property type="entry name" value="P-loop_NTPase"/>
</dbReference>
<feature type="region of interest" description="Disordered" evidence="4">
    <location>
        <begin position="1"/>
        <end position="27"/>
    </location>
</feature>
<dbReference type="AlphaFoldDB" id="A0A3T0S1B8"/>
<dbReference type="GO" id="GO:0016887">
    <property type="term" value="F:ATP hydrolysis activity"/>
    <property type="evidence" value="ECO:0007669"/>
    <property type="project" value="InterPro"/>
</dbReference>
<dbReference type="GO" id="GO:0022857">
    <property type="term" value="F:transmembrane transporter activity"/>
    <property type="evidence" value="ECO:0007669"/>
    <property type="project" value="TreeGrafter"/>
</dbReference>
<reference evidence="7" key="1">
    <citation type="submission" date="2017-12" db="EMBL/GenBank/DDBJ databases">
        <title>Whole genome sequencing of Acidipropionibacterium jensenii strains JS279 and JS280.</title>
        <authorList>
            <person name="Deptula P."/>
            <person name="Laine P."/>
            <person name="Smolander O.-P."/>
            <person name="Paulin L."/>
            <person name="Auvinen P."/>
            <person name="Varmanen P."/>
        </authorList>
    </citation>
    <scope>NUCLEOTIDE SEQUENCE [LARGE SCALE GENOMIC DNA]</scope>
    <source>
        <strain evidence="7">JS280</strain>
    </source>
</reference>
<evidence type="ECO:0000259" key="5">
    <source>
        <dbReference type="PROSITE" id="PS50893"/>
    </source>
</evidence>
<dbReference type="SUPFAM" id="SSF52540">
    <property type="entry name" value="P-loop containing nucleoside triphosphate hydrolases"/>
    <property type="match status" value="1"/>
</dbReference>
<proteinExistence type="predicted"/>
<keyword evidence="2" id="KW-0547">Nucleotide-binding</keyword>
<dbReference type="PANTHER" id="PTHR24220:SF685">
    <property type="entry name" value="ABC TRANSPORTER RELATED"/>
    <property type="match status" value="1"/>
</dbReference>
<organism evidence="6 7">
    <name type="scientific">Acidipropionibacterium jensenii</name>
    <dbReference type="NCBI Taxonomy" id="1749"/>
    <lineage>
        <taxon>Bacteria</taxon>
        <taxon>Bacillati</taxon>
        <taxon>Actinomycetota</taxon>
        <taxon>Actinomycetes</taxon>
        <taxon>Propionibacteriales</taxon>
        <taxon>Propionibacteriaceae</taxon>
        <taxon>Acidipropionibacterium</taxon>
    </lineage>
</organism>
<protein>
    <submittedName>
        <fullName evidence="6">ABC transporter ATP-binding protein</fullName>
    </submittedName>
</protein>
<dbReference type="GO" id="GO:0005524">
    <property type="term" value="F:ATP binding"/>
    <property type="evidence" value="ECO:0007669"/>
    <property type="project" value="UniProtKB-KW"/>
</dbReference>
<dbReference type="InterPro" id="IPR017871">
    <property type="entry name" value="ABC_transporter-like_CS"/>
</dbReference>
<dbReference type="PANTHER" id="PTHR24220">
    <property type="entry name" value="IMPORT ATP-BINDING PROTEIN"/>
    <property type="match status" value="1"/>
</dbReference>
<dbReference type="InterPro" id="IPR015854">
    <property type="entry name" value="ABC_transpr_LolD-like"/>
</dbReference>
<dbReference type="GO" id="GO:0098796">
    <property type="term" value="C:membrane protein complex"/>
    <property type="evidence" value="ECO:0007669"/>
    <property type="project" value="UniProtKB-ARBA"/>
</dbReference>
<gene>
    <name evidence="6" type="ORF">C0Z10_10650</name>
</gene>
<feature type="compositionally biased region" description="Low complexity" evidence="4">
    <location>
        <begin position="290"/>
        <end position="309"/>
    </location>
</feature>
<dbReference type="PROSITE" id="PS00211">
    <property type="entry name" value="ABC_TRANSPORTER_1"/>
    <property type="match status" value="1"/>
</dbReference>
<dbReference type="EMBL" id="CP025570">
    <property type="protein sequence ID" value="AZZ40132.1"/>
    <property type="molecule type" value="Genomic_DNA"/>
</dbReference>
<dbReference type="Proteomes" id="UP000285875">
    <property type="component" value="Chromosome"/>
</dbReference>
<dbReference type="Pfam" id="PF00005">
    <property type="entry name" value="ABC_tran"/>
    <property type="match status" value="1"/>
</dbReference>
<feature type="region of interest" description="Disordered" evidence="4">
    <location>
        <begin position="260"/>
        <end position="316"/>
    </location>
</feature>
<dbReference type="PROSITE" id="PS50893">
    <property type="entry name" value="ABC_TRANSPORTER_2"/>
    <property type="match status" value="1"/>
</dbReference>
<evidence type="ECO:0000256" key="2">
    <source>
        <dbReference type="ARBA" id="ARBA00022741"/>
    </source>
</evidence>
<dbReference type="InterPro" id="IPR017911">
    <property type="entry name" value="MacB-like_ATP-bd"/>
</dbReference>
<dbReference type="GO" id="GO:0005886">
    <property type="term" value="C:plasma membrane"/>
    <property type="evidence" value="ECO:0007669"/>
    <property type="project" value="TreeGrafter"/>
</dbReference>